<dbReference type="InterPro" id="IPR050985">
    <property type="entry name" value="Alpha-glycosidase_related"/>
</dbReference>
<dbReference type="EC" id="3.2.1.22" evidence="3 6"/>
<feature type="binding site" evidence="8">
    <location>
        <begin position="476"/>
        <end position="480"/>
    </location>
    <ligand>
        <name>substrate</name>
    </ligand>
</feature>
<feature type="binding site" evidence="8">
    <location>
        <begin position="366"/>
        <end position="367"/>
    </location>
    <ligand>
        <name>substrate</name>
    </ligand>
</feature>
<comment type="caution">
    <text evidence="11">The sequence shown here is derived from an EMBL/GenBank/DDBJ whole genome shotgun (WGS) entry which is preliminary data.</text>
</comment>
<dbReference type="GO" id="GO:0016052">
    <property type="term" value="P:carbohydrate catabolic process"/>
    <property type="evidence" value="ECO:0007669"/>
    <property type="project" value="InterPro"/>
</dbReference>
<dbReference type="InterPro" id="IPR031705">
    <property type="entry name" value="Glyco_hydro_36_C"/>
</dbReference>
<evidence type="ECO:0000256" key="7">
    <source>
        <dbReference type="PIRSR" id="PIRSR005536-1"/>
    </source>
</evidence>
<accession>A0A4R8LJN7</accession>
<dbReference type="PANTHER" id="PTHR43053:SF3">
    <property type="entry name" value="ALPHA-GALACTOSIDASE C-RELATED"/>
    <property type="match status" value="1"/>
</dbReference>
<dbReference type="Gene3D" id="3.20.20.70">
    <property type="entry name" value="Aldolase class I"/>
    <property type="match status" value="1"/>
</dbReference>
<dbReference type="InterPro" id="IPR013780">
    <property type="entry name" value="Glyco_hydro_b"/>
</dbReference>
<dbReference type="PROSITE" id="PS00512">
    <property type="entry name" value="ALPHA_GALACTOSIDASE"/>
    <property type="match status" value="1"/>
</dbReference>
<dbReference type="RefSeq" id="WP_208320898.1">
    <property type="nucleotide sequence ID" value="NZ_SORF01000010.1"/>
</dbReference>
<dbReference type="InterPro" id="IPR002252">
    <property type="entry name" value="Glyco_hydro_36"/>
</dbReference>
<dbReference type="InterPro" id="IPR038417">
    <property type="entry name" value="Alpga-gal_N_sf"/>
</dbReference>
<keyword evidence="12" id="KW-1185">Reference proteome</keyword>
<organism evidence="11 12">
    <name type="scientific">Alicyclobacillus sacchari</name>
    <dbReference type="NCBI Taxonomy" id="392010"/>
    <lineage>
        <taxon>Bacteria</taxon>
        <taxon>Bacillati</taxon>
        <taxon>Bacillota</taxon>
        <taxon>Bacilli</taxon>
        <taxon>Bacillales</taxon>
        <taxon>Alicyclobacillaceae</taxon>
        <taxon>Alicyclobacillus</taxon>
    </lineage>
</organism>
<dbReference type="FunFam" id="3.20.20.70:FF:000118">
    <property type="entry name" value="Alpha-galactosidase"/>
    <property type="match status" value="1"/>
</dbReference>
<evidence type="ECO:0000256" key="2">
    <source>
        <dbReference type="ARBA" id="ARBA00006202"/>
    </source>
</evidence>
<feature type="binding site" evidence="8">
    <location>
        <position position="198"/>
    </location>
    <ligand>
        <name>substrate</name>
    </ligand>
</feature>
<comment type="similarity">
    <text evidence="2">Belongs to the glycosyl hydrolase 36 family.</text>
</comment>
<evidence type="ECO:0000313" key="12">
    <source>
        <dbReference type="Proteomes" id="UP000294581"/>
    </source>
</evidence>
<dbReference type="Pfam" id="PF02065">
    <property type="entry name" value="Melibiase"/>
    <property type="match status" value="1"/>
</dbReference>
<reference evidence="11 12" key="1">
    <citation type="submission" date="2019-03" db="EMBL/GenBank/DDBJ databases">
        <title>Genomic Encyclopedia of Type Strains, Phase IV (KMG-IV): sequencing the most valuable type-strain genomes for metagenomic binning, comparative biology and taxonomic classification.</title>
        <authorList>
            <person name="Goeker M."/>
        </authorList>
    </citation>
    <scope>NUCLEOTIDE SEQUENCE [LARGE SCALE GENOMIC DNA]</scope>
    <source>
        <strain evidence="11 12">DSM 17974</strain>
    </source>
</reference>
<dbReference type="PANTHER" id="PTHR43053">
    <property type="entry name" value="GLYCOSIDASE FAMILY 31"/>
    <property type="match status" value="1"/>
</dbReference>
<evidence type="ECO:0000259" key="9">
    <source>
        <dbReference type="Pfam" id="PF16874"/>
    </source>
</evidence>
<feature type="domain" description="Glycosyl hydrolase family 36 N-terminal" evidence="10">
    <location>
        <begin position="29"/>
        <end position="285"/>
    </location>
</feature>
<dbReference type="Pfam" id="PF16875">
    <property type="entry name" value="Glyco_hydro_36N"/>
    <property type="match status" value="1"/>
</dbReference>
<gene>
    <name evidence="11" type="ORF">C7445_11080</name>
</gene>
<dbReference type="InterPro" id="IPR000111">
    <property type="entry name" value="Glyco_hydro_27/36_CS"/>
</dbReference>
<evidence type="ECO:0000256" key="3">
    <source>
        <dbReference type="ARBA" id="ARBA00012755"/>
    </source>
</evidence>
<feature type="binding site" evidence="8">
    <location>
        <position position="526"/>
    </location>
    <ligand>
        <name>substrate</name>
    </ligand>
</feature>
<evidence type="ECO:0000256" key="5">
    <source>
        <dbReference type="ARBA" id="ARBA00023295"/>
    </source>
</evidence>
<name>A0A4R8LJN7_9BACL</name>
<dbReference type="InterPro" id="IPR017853">
    <property type="entry name" value="GH"/>
</dbReference>
<evidence type="ECO:0000256" key="1">
    <source>
        <dbReference type="ARBA" id="ARBA00001255"/>
    </source>
</evidence>
<evidence type="ECO:0000259" key="10">
    <source>
        <dbReference type="Pfam" id="PF16875"/>
    </source>
</evidence>
<dbReference type="AlphaFoldDB" id="A0A4R8LJN7"/>
<dbReference type="PRINTS" id="PR00743">
    <property type="entry name" value="GLHYDRLASE36"/>
</dbReference>
<sequence>MTIHYDEQRRIFHVQAKGTSYVMAVSPDGTLLHLYWGQEIQDAGGLQDLLQVHHGSFAGPVQSAGGDVGVLPHEFPAFGTGDHRSPAYVVQRFDGSIASRLTYVRHSIFPGKPKLAGLPATYVETDDEAETLEIELTDAVLALRVLLRYTAFAQHSAIARSATLVNHGDMPLQLHRALSASIDMSGADFEYLQLSGAWIRERFIERRPLVPGEQSVYSRSGMSGHKHNPFIALATPNADEERGEVYGFSLVYSGNFLARAEVEPMRQSCRVQIGIHPDEFSWLLEPGESFHTPEAVLVYSGAGIGEMSRTYHRLYRTRLARGRYRDQPRPVLVNNWEATYFHFDTDKLVEIAKAGSELGVELFVLDDGWFGKRDSDNCSLGDWYPDPRKLPGGLADVAKRIEACGLQFGIWIEPEMVSPDSDLYRQHPDWCLHVVDRPRSERRNQLTLDLSRRDVCDFIVEAVSNVLHSAPIRYVKWDMNRPMTEVGSAALPAERQRETAHRYMLGLYDVLERITSAFPDVLFESCASGGGRFDPGMLHYMPQTWTSDNTDGVSRLKIQYGTSIVYPASSIGAHVSAVPNHQMHRLTPLSFRGHVAMSGNFGYELDLSKFTPEEKELAKQQIATYKSIRQLVQFGDFHRLLSPFEGNETAWMFVSAQRDEAYVAYFRVFPDPLQPVRRLRLRGLQESARYRLEETGEVFAGDLLMRVGIAMPLMHGEYQSVAMRLRKV</sequence>
<dbReference type="InterPro" id="IPR013785">
    <property type="entry name" value="Aldolase_TIM"/>
</dbReference>
<dbReference type="EMBL" id="SORF01000010">
    <property type="protein sequence ID" value="TDY44035.1"/>
    <property type="molecule type" value="Genomic_DNA"/>
</dbReference>
<feature type="active site" description="Nucleophile" evidence="7">
    <location>
        <position position="478"/>
    </location>
</feature>
<dbReference type="GO" id="GO:0004557">
    <property type="term" value="F:alpha-galactosidase activity"/>
    <property type="evidence" value="ECO:0007669"/>
    <property type="project" value="UniProtKB-UniRule"/>
</dbReference>
<comment type="catalytic activity">
    <reaction evidence="1 6">
        <text>Hydrolysis of terminal, non-reducing alpha-D-galactose residues in alpha-D-galactosides, including galactose oligosaccharides, galactomannans and galactolipids.</text>
        <dbReference type="EC" id="3.2.1.22"/>
    </reaction>
</comment>
<evidence type="ECO:0000256" key="4">
    <source>
        <dbReference type="ARBA" id="ARBA00022801"/>
    </source>
</evidence>
<feature type="active site" description="Proton donor" evidence="7">
    <location>
        <position position="548"/>
    </location>
</feature>
<feature type="domain" description="Glycosyl hydrolase family 36 C-terminal" evidence="9">
    <location>
        <begin position="648"/>
        <end position="725"/>
    </location>
</feature>
<keyword evidence="4 6" id="KW-0378">Hydrolase</keyword>
<evidence type="ECO:0000256" key="6">
    <source>
        <dbReference type="PIRNR" id="PIRNR005536"/>
    </source>
</evidence>
<protein>
    <recommendedName>
        <fullName evidence="3 6">Alpha-galactosidase</fullName>
        <ecNumber evidence="3 6">3.2.1.22</ecNumber>
    </recommendedName>
</protein>
<dbReference type="Pfam" id="PF16874">
    <property type="entry name" value="Glyco_hydro_36C"/>
    <property type="match status" value="1"/>
</dbReference>
<dbReference type="Gene3D" id="2.70.98.60">
    <property type="entry name" value="alpha-galactosidase from lactobacil brevis"/>
    <property type="match status" value="1"/>
</dbReference>
<dbReference type="Gene3D" id="2.60.40.1180">
    <property type="entry name" value="Golgi alpha-mannosidase II"/>
    <property type="match status" value="1"/>
</dbReference>
<dbReference type="SUPFAM" id="SSF51445">
    <property type="entry name" value="(Trans)glycosidases"/>
    <property type="match status" value="1"/>
</dbReference>
<dbReference type="CDD" id="cd14791">
    <property type="entry name" value="GH36"/>
    <property type="match status" value="1"/>
</dbReference>
<keyword evidence="5 6" id="KW-0326">Glycosidase</keyword>
<evidence type="ECO:0000313" key="11">
    <source>
        <dbReference type="EMBL" id="TDY44035.1"/>
    </source>
</evidence>
<feature type="binding site" evidence="8">
    <location>
        <position position="548"/>
    </location>
    <ligand>
        <name>substrate</name>
    </ligand>
</feature>
<feature type="binding site" evidence="8">
    <location>
        <position position="443"/>
    </location>
    <ligand>
        <name>substrate</name>
    </ligand>
</feature>
<dbReference type="InterPro" id="IPR031704">
    <property type="entry name" value="Glyco_hydro_36_N"/>
</dbReference>
<evidence type="ECO:0000256" key="8">
    <source>
        <dbReference type="PIRSR" id="PIRSR005536-2"/>
    </source>
</evidence>
<dbReference type="Proteomes" id="UP000294581">
    <property type="component" value="Unassembled WGS sequence"/>
</dbReference>
<dbReference type="PIRSF" id="PIRSF005536">
    <property type="entry name" value="Agal"/>
    <property type="match status" value="1"/>
</dbReference>
<proteinExistence type="inferred from homology"/>